<dbReference type="Pfam" id="PF01882">
    <property type="entry name" value="DUF58"/>
    <property type="match status" value="1"/>
</dbReference>
<sequence length="432" mass="45954">MTRPQQWRPTAATSRAAVIATTGTVAAVLAGRPTLLVLVAPLLVAAALALAGRPRRTPSVGTDFDHHALHEGQGTTSRLVLADAEDVEQVTRVASPEPFLAVRPAGGRVTGLLAAGPVDLEFSPQRWGRRVVGEEAVALTSPWAGFRWGPTTIIGDQVRVLPIGLHYASHAESPQPRGLVGAHRSSRPGSGTEFAGIRAFVPGDRLRRINWRVSARTDQLHVTTTRAEEDAGVLLVVDAIADHGRSGGVDGAESSLDLTVRAAAAVAEHATRQGDRVSLRVLGRSLSQVGYGSGQRHLRRVLGTLASIQPGSAHDGELERLQLRATEGTMVVVLSPMLTEVVATLTATAVRRGLPTLVVDTMPEDAEAGLDPAADPLLADLAWRMRRLEREQVLASLATLGCPVVPWRGPGTIDEVTHRLARRARQPHLGMR</sequence>
<proteinExistence type="predicted"/>
<dbReference type="InterPro" id="IPR002881">
    <property type="entry name" value="DUF58"/>
</dbReference>
<accession>A0A1I3L8F4</accession>
<keyword evidence="1" id="KW-0472">Membrane</keyword>
<dbReference type="EMBL" id="FOQG01000013">
    <property type="protein sequence ID" value="SFI80987.1"/>
    <property type="molecule type" value="Genomic_DNA"/>
</dbReference>
<evidence type="ECO:0000256" key="1">
    <source>
        <dbReference type="SAM" id="Phobius"/>
    </source>
</evidence>
<feature type="transmembrane region" description="Helical" evidence="1">
    <location>
        <begin position="35"/>
        <end position="52"/>
    </location>
</feature>
<evidence type="ECO:0000259" key="2">
    <source>
        <dbReference type="Pfam" id="PF01882"/>
    </source>
</evidence>
<protein>
    <submittedName>
        <fullName evidence="3">Uncharacterized conserved protein, DUF58 family, contains vWF domain</fullName>
    </submittedName>
</protein>
<keyword evidence="1" id="KW-1133">Transmembrane helix</keyword>
<keyword evidence="1" id="KW-0812">Transmembrane</keyword>
<organism evidence="3 4">
    <name type="scientific">Nocardioides psychrotolerans</name>
    <dbReference type="NCBI Taxonomy" id="1005945"/>
    <lineage>
        <taxon>Bacteria</taxon>
        <taxon>Bacillati</taxon>
        <taxon>Actinomycetota</taxon>
        <taxon>Actinomycetes</taxon>
        <taxon>Propionibacteriales</taxon>
        <taxon>Nocardioidaceae</taxon>
        <taxon>Nocardioides</taxon>
    </lineage>
</organism>
<name>A0A1I3L8F4_9ACTN</name>
<dbReference type="RefSeq" id="WP_091115135.1">
    <property type="nucleotide sequence ID" value="NZ_BKAF01000016.1"/>
</dbReference>
<dbReference type="OrthoDB" id="9776116at2"/>
<gene>
    <name evidence="3" type="ORF">SAMN05216561_11360</name>
</gene>
<feature type="domain" description="DUF58" evidence="2">
    <location>
        <begin position="197"/>
        <end position="345"/>
    </location>
</feature>
<dbReference type="PANTHER" id="PTHR33608:SF14">
    <property type="entry name" value="POSSIBLE CONSERVED SECRETED PROTEIN"/>
    <property type="match status" value="1"/>
</dbReference>
<dbReference type="STRING" id="1005945.SAMN05216561_11360"/>
<dbReference type="PANTHER" id="PTHR33608">
    <property type="entry name" value="BLL2464 PROTEIN"/>
    <property type="match status" value="1"/>
</dbReference>
<keyword evidence="4" id="KW-1185">Reference proteome</keyword>
<evidence type="ECO:0000313" key="3">
    <source>
        <dbReference type="EMBL" id="SFI80987.1"/>
    </source>
</evidence>
<evidence type="ECO:0000313" key="4">
    <source>
        <dbReference type="Proteomes" id="UP000198649"/>
    </source>
</evidence>
<dbReference type="Proteomes" id="UP000198649">
    <property type="component" value="Unassembled WGS sequence"/>
</dbReference>
<dbReference type="AlphaFoldDB" id="A0A1I3L8F4"/>
<reference evidence="3 4" key="1">
    <citation type="submission" date="2016-10" db="EMBL/GenBank/DDBJ databases">
        <authorList>
            <person name="de Groot N.N."/>
        </authorList>
    </citation>
    <scope>NUCLEOTIDE SEQUENCE [LARGE SCALE GENOMIC DNA]</scope>
    <source>
        <strain evidence="3 4">CGMCC 1.11156</strain>
    </source>
</reference>